<dbReference type="SMART" id="SM00430">
    <property type="entry name" value="HOLI"/>
    <property type="match status" value="1"/>
</dbReference>
<keyword evidence="7 14" id="KW-0804">Transcription</keyword>
<dbReference type="PROSITE" id="PS51030">
    <property type="entry name" value="NUCLEAR_REC_DBD_2"/>
    <property type="match status" value="1"/>
</dbReference>
<dbReference type="SUPFAM" id="SSF57716">
    <property type="entry name" value="Glucocorticoid receptor-like (DNA-binding domain)"/>
    <property type="match status" value="1"/>
</dbReference>
<keyword evidence="8 14" id="KW-0675">Receptor</keyword>
<sequence>MSPPSSELNGYFVDSYADSKKKNKLPASRHQEELCLVCEDRASGYHYNALTCEGCKGFFRRSITRNAVYQCKYGNNCVIDMYMRRKCQECRLKKCLNVGMRPECVVPEHQCAIKRESKKIQKEKDKPNSTTRDSVCEKNDRSNHVKPLEPSQEEIINKLVLFQEEFESPSEEDLKKISVSFITVTFLKIQKRVKFARKFRLSGFNKTLIKKKLIFAFQACSSEVMMLRTARKYDGKTDSIVFANNQPYTRENYRSASVGDSADALFTFCRKMCLLKVTNAEYALLTAIVIFSERPYLLEPIKVEKIQEFYIDALKAYVDNYRPPGKNYFAKLLSVLTELRTLGNMNSEMCFSLKVQNKKLPAFLAEIWDVME</sequence>
<keyword evidence="6 14" id="KW-0238">DNA-binding</keyword>
<dbReference type="PRINTS" id="PR01283">
    <property type="entry name" value="ECDYSTEROIDR"/>
</dbReference>
<dbReference type="GeneID" id="106475416"/>
<dbReference type="InterPro" id="IPR035500">
    <property type="entry name" value="NHR-like_dom_sf"/>
</dbReference>
<accession>A0ABM1BZE3</accession>
<organism evidence="18 19">
    <name type="scientific">Limulus polyphemus</name>
    <name type="common">Atlantic horseshoe crab</name>
    <dbReference type="NCBI Taxonomy" id="6850"/>
    <lineage>
        <taxon>Eukaryota</taxon>
        <taxon>Metazoa</taxon>
        <taxon>Ecdysozoa</taxon>
        <taxon>Arthropoda</taxon>
        <taxon>Chelicerata</taxon>
        <taxon>Merostomata</taxon>
        <taxon>Xiphosura</taxon>
        <taxon>Limulidae</taxon>
        <taxon>Limulus</taxon>
    </lineage>
</organism>
<dbReference type="PANTHER" id="PTHR24082:SF507">
    <property type="entry name" value="BILE ACID RECEPTOR-RELATED"/>
    <property type="match status" value="1"/>
</dbReference>
<dbReference type="CDD" id="cd07161">
    <property type="entry name" value="NR_DBD_EcR"/>
    <property type="match status" value="1"/>
</dbReference>
<dbReference type="SUPFAM" id="SSF48508">
    <property type="entry name" value="Nuclear receptor ligand-binding domain"/>
    <property type="match status" value="1"/>
</dbReference>
<dbReference type="PROSITE" id="PS00031">
    <property type="entry name" value="NUCLEAR_REC_DBD_1"/>
    <property type="match status" value="1"/>
</dbReference>
<evidence type="ECO:0000256" key="5">
    <source>
        <dbReference type="ARBA" id="ARBA00023015"/>
    </source>
</evidence>
<dbReference type="Gene3D" id="1.10.565.10">
    <property type="entry name" value="Retinoid X Receptor"/>
    <property type="match status" value="1"/>
</dbReference>
<dbReference type="PROSITE" id="PS51843">
    <property type="entry name" value="NR_LBD"/>
    <property type="match status" value="1"/>
</dbReference>
<dbReference type="InterPro" id="IPR013088">
    <property type="entry name" value="Znf_NHR/GATA"/>
</dbReference>
<proteinExistence type="inferred from homology"/>
<dbReference type="InterPro" id="IPR001628">
    <property type="entry name" value="Znf_hrmn_rcpt"/>
</dbReference>
<comment type="similarity">
    <text evidence="14">Belongs to the nuclear hormone receptor family.</text>
</comment>
<dbReference type="InterPro" id="IPR001723">
    <property type="entry name" value="Nuclear_hrmn_rcpt"/>
</dbReference>
<evidence type="ECO:0000256" key="11">
    <source>
        <dbReference type="ARBA" id="ARBA00030794"/>
    </source>
</evidence>
<keyword evidence="5 14" id="KW-0805">Transcription regulation</keyword>
<evidence type="ECO:0000259" key="17">
    <source>
        <dbReference type="PROSITE" id="PS51843"/>
    </source>
</evidence>
<evidence type="ECO:0000256" key="14">
    <source>
        <dbReference type="RuleBase" id="RU004334"/>
    </source>
</evidence>
<keyword evidence="9 14" id="KW-0539">Nucleus</keyword>
<dbReference type="InterPro" id="IPR000536">
    <property type="entry name" value="Nucl_hrmn_rcpt_lig-bd"/>
</dbReference>
<evidence type="ECO:0000256" key="13">
    <source>
        <dbReference type="ARBA" id="ARBA00033286"/>
    </source>
</evidence>
<dbReference type="Pfam" id="PF00105">
    <property type="entry name" value="zf-C4"/>
    <property type="match status" value="1"/>
</dbReference>
<dbReference type="InterPro" id="IPR050234">
    <property type="entry name" value="Nuclear_hormone_rcpt_NR1"/>
</dbReference>
<keyword evidence="2 14" id="KW-0479">Metal-binding</keyword>
<dbReference type="PRINTS" id="PR00047">
    <property type="entry name" value="STROIDFINGER"/>
</dbReference>
<evidence type="ECO:0000256" key="15">
    <source>
        <dbReference type="SAM" id="MobiDB-lite"/>
    </source>
</evidence>
<evidence type="ECO:0000256" key="4">
    <source>
        <dbReference type="ARBA" id="ARBA00022833"/>
    </source>
</evidence>
<evidence type="ECO:0000256" key="7">
    <source>
        <dbReference type="ARBA" id="ARBA00023163"/>
    </source>
</evidence>
<dbReference type="SMART" id="SM00399">
    <property type="entry name" value="ZnF_C4"/>
    <property type="match status" value="1"/>
</dbReference>
<dbReference type="PRINTS" id="PR00398">
    <property type="entry name" value="STRDHORMONER"/>
</dbReference>
<keyword evidence="18" id="KW-1185">Reference proteome</keyword>
<feature type="domain" description="Nuclear receptor" evidence="16">
    <location>
        <begin position="32"/>
        <end position="107"/>
    </location>
</feature>
<feature type="compositionally biased region" description="Basic and acidic residues" evidence="15">
    <location>
        <begin position="118"/>
        <end position="127"/>
    </location>
</feature>
<evidence type="ECO:0000259" key="16">
    <source>
        <dbReference type="PROSITE" id="PS51030"/>
    </source>
</evidence>
<evidence type="ECO:0000256" key="1">
    <source>
        <dbReference type="ARBA" id="ARBA00022052"/>
    </source>
</evidence>
<name>A0ABM1BZE3_LIMPO</name>
<evidence type="ECO:0000313" key="19">
    <source>
        <dbReference type="RefSeq" id="XP_013791554.1"/>
    </source>
</evidence>
<evidence type="ECO:0000256" key="10">
    <source>
        <dbReference type="ARBA" id="ARBA00029963"/>
    </source>
</evidence>
<evidence type="ECO:0000256" key="8">
    <source>
        <dbReference type="ARBA" id="ARBA00023170"/>
    </source>
</evidence>
<evidence type="ECO:0000313" key="18">
    <source>
        <dbReference type="Proteomes" id="UP000694941"/>
    </source>
</evidence>
<evidence type="ECO:0000256" key="9">
    <source>
        <dbReference type="ARBA" id="ARBA00023242"/>
    </source>
</evidence>
<dbReference type="PANTHER" id="PTHR24082">
    <property type="entry name" value="NUCLEAR HORMONE RECEPTOR"/>
    <property type="match status" value="1"/>
</dbReference>
<dbReference type="RefSeq" id="XP_013791554.1">
    <property type="nucleotide sequence ID" value="XM_013936100.2"/>
</dbReference>
<evidence type="ECO:0000256" key="3">
    <source>
        <dbReference type="ARBA" id="ARBA00022771"/>
    </source>
</evidence>
<evidence type="ECO:0000256" key="12">
    <source>
        <dbReference type="ARBA" id="ARBA00033003"/>
    </source>
</evidence>
<keyword evidence="4 14" id="KW-0862">Zinc</keyword>
<evidence type="ECO:0000256" key="6">
    <source>
        <dbReference type="ARBA" id="ARBA00023125"/>
    </source>
</evidence>
<protein>
    <recommendedName>
        <fullName evidence="1">Ecdysone receptor</fullName>
    </recommendedName>
    <alternativeName>
        <fullName evidence="10">20-hydroxy-ecdysone receptor</fullName>
    </alternativeName>
    <alternativeName>
        <fullName evidence="11">EcRH</fullName>
    </alternativeName>
    <alternativeName>
        <fullName evidence="12">Ecdysteroid receptor</fullName>
    </alternativeName>
    <alternativeName>
        <fullName evidence="13">Nuclear receptor subfamily 1 group H member 1</fullName>
    </alternativeName>
</protein>
<feature type="region of interest" description="Disordered" evidence="15">
    <location>
        <begin position="118"/>
        <end position="148"/>
    </location>
</feature>
<keyword evidence="3 14" id="KW-0863">Zinc-finger</keyword>
<comment type="subcellular location">
    <subcellularLocation>
        <location evidence="14">Nucleus</location>
    </subcellularLocation>
</comment>
<dbReference type="Gene3D" id="3.30.50.10">
    <property type="entry name" value="Erythroid Transcription Factor GATA-1, subunit A"/>
    <property type="match status" value="1"/>
</dbReference>
<dbReference type="Pfam" id="PF00104">
    <property type="entry name" value="Hormone_recep"/>
    <property type="match status" value="1"/>
</dbReference>
<reference evidence="19" key="1">
    <citation type="submission" date="2025-08" db="UniProtKB">
        <authorList>
            <consortium name="RefSeq"/>
        </authorList>
    </citation>
    <scope>IDENTIFICATION</scope>
    <source>
        <tissue evidence="19">Muscle</tissue>
    </source>
</reference>
<gene>
    <name evidence="19" type="primary">LOC106475416</name>
</gene>
<dbReference type="Proteomes" id="UP000694941">
    <property type="component" value="Unplaced"/>
</dbReference>
<feature type="domain" description="NR LBD" evidence="17">
    <location>
        <begin position="151"/>
        <end position="372"/>
    </location>
</feature>
<feature type="compositionally biased region" description="Basic and acidic residues" evidence="15">
    <location>
        <begin position="134"/>
        <end position="147"/>
    </location>
</feature>
<dbReference type="InterPro" id="IPR003069">
    <property type="entry name" value="Ecdystd_rcpt"/>
</dbReference>
<evidence type="ECO:0000256" key="2">
    <source>
        <dbReference type="ARBA" id="ARBA00022723"/>
    </source>
</evidence>